<keyword evidence="2" id="KW-0472">Membrane</keyword>
<dbReference type="Proteomes" id="UP001501842">
    <property type="component" value="Unassembled WGS sequence"/>
</dbReference>
<evidence type="ECO:0000256" key="3">
    <source>
        <dbReference type="SAM" id="SignalP"/>
    </source>
</evidence>
<dbReference type="EMBL" id="BAAATZ010000020">
    <property type="protein sequence ID" value="GAA2731599.1"/>
    <property type="molecule type" value="Genomic_DNA"/>
</dbReference>
<feature type="compositionally biased region" description="Pro residues" evidence="1">
    <location>
        <begin position="136"/>
        <end position="154"/>
    </location>
</feature>
<evidence type="ECO:0000256" key="2">
    <source>
        <dbReference type="SAM" id="Phobius"/>
    </source>
</evidence>
<keyword evidence="5" id="KW-1185">Reference proteome</keyword>
<organism evidence="4 5">
    <name type="scientific">Actinocorallia aurantiaca</name>
    <dbReference type="NCBI Taxonomy" id="46204"/>
    <lineage>
        <taxon>Bacteria</taxon>
        <taxon>Bacillati</taxon>
        <taxon>Actinomycetota</taxon>
        <taxon>Actinomycetes</taxon>
        <taxon>Streptosporangiales</taxon>
        <taxon>Thermomonosporaceae</taxon>
        <taxon>Actinocorallia</taxon>
    </lineage>
</organism>
<evidence type="ECO:0000256" key="1">
    <source>
        <dbReference type="SAM" id="MobiDB-lite"/>
    </source>
</evidence>
<evidence type="ECO:0000313" key="5">
    <source>
        <dbReference type="Proteomes" id="UP001501842"/>
    </source>
</evidence>
<feature type="compositionally biased region" description="Low complexity" evidence="1">
    <location>
        <begin position="176"/>
        <end position="209"/>
    </location>
</feature>
<keyword evidence="3" id="KW-0732">Signal</keyword>
<name>A0ABN3UFE5_9ACTN</name>
<dbReference type="RefSeq" id="WP_344452888.1">
    <property type="nucleotide sequence ID" value="NZ_BAAATZ010000020.1"/>
</dbReference>
<gene>
    <name evidence="4" type="ORF">GCM10010439_47410</name>
</gene>
<feature type="transmembrane region" description="Helical" evidence="2">
    <location>
        <begin position="246"/>
        <end position="267"/>
    </location>
</feature>
<comment type="caution">
    <text evidence="4">The sequence shown here is derived from an EMBL/GenBank/DDBJ whole genome shotgun (WGS) entry which is preliminary data.</text>
</comment>
<evidence type="ECO:0000313" key="4">
    <source>
        <dbReference type="EMBL" id="GAA2731599.1"/>
    </source>
</evidence>
<feature type="chain" id="PRO_5046336321" evidence="3">
    <location>
        <begin position="27"/>
        <end position="272"/>
    </location>
</feature>
<feature type="region of interest" description="Disordered" evidence="1">
    <location>
        <begin position="133"/>
        <end position="230"/>
    </location>
</feature>
<accession>A0ABN3UFE5</accession>
<keyword evidence="2" id="KW-0812">Transmembrane</keyword>
<feature type="signal peptide" evidence="3">
    <location>
        <begin position="1"/>
        <end position="26"/>
    </location>
</feature>
<reference evidence="4 5" key="1">
    <citation type="journal article" date="2019" name="Int. J. Syst. Evol. Microbiol.">
        <title>The Global Catalogue of Microorganisms (GCM) 10K type strain sequencing project: providing services to taxonomists for standard genome sequencing and annotation.</title>
        <authorList>
            <consortium name="The Broad Institute Genomics Platform"/>
            <consortium name="The Broad Institute Genome Sequencing Center for Infectious Disease"/>
            <person name="Wu L."/>
            <person name="Ma J."/>
        </authorList>
    </citation>
    <scope>NUCLEOTIDE SEQUENCE [LARGE SCALE GENOMIC DNA]</scope>
    <source>
        <strain evidence="4 5">JCM 8201</strain>
    </source>
</reference>
<keyword evidence="2" id="KW-1133">Transmembrane helix</keyword>
<sequence>MRLLNGPGAVLLAAAVVLCTPGAVHASARADKTLRLRQDTPLNAAARAGGACPVPADKDGWHFTLEEAPRNVTFESVTATFDIGGAQTVGAGGRDAYVASERGANLTGATAVVDGSLLVLPLVRYFDLANTCPGQAPAPQPPPEAPPAEQPPADQPVQDQPQQPDGGNNGQGSGPGDQQKPKPGATPSSASPSATPTGTATPATTKLPKVPGGIDQPELQVNAEDGSTPVPVAADEPSDGLGIQGFALIAAGVFLLIFGCAAAYINIRRRSV</sequence>
<feature type="compositionally biased region" description="Low complexity" evidence="1">
    <location>
        <begin position="155"/>
        <end position="166"/>
    </location>
</feature>
<protein>
    <submittedName>
        <fullName evidence="4">Uncharacterized protein</fullName>
    </submittedName>
</protein>
<proteinExistence type="predicted"/>